<comment type="caution">
    <text evidence="2">The sequence shown here is derived from an EMBL/GenBank/DDBJ whole genome shotgun (WGS) entry which is preliminary data.</text>
</comment>
<accession>A0A9D2EYH5</accession>
<dbReference type="PROSITE" id="PS51257">
    <property type="entry name" value="PROKAR_LIPOPROTEIN"/>
    <property type="match status" value="1"/>
</dbReference>
<keyword evidence="1" id="KW-0732">Signal</keyword>
<evidence type="ECO:0000313" key="2">
    <source>
        <dbReference type="EMBL" id="HIZ46098.1"/>
    </source>
</evidence>
<organism evidence="2 3">
    <name type="scientific">Candidatus Olsenella pullistercoris</name>
    <dbReference type="NCBI Taxonomy" id="2838712"/>
    <lineage>
        <taxon>Bacteria</taxon>
        <taxon>Bacillati</taxon>
        <taxon>Actinomycetota</taxon>
        <taxon>Coriobacteriia</taxon>
        <taxon>Coriobacteriales</taxon>
        <taxon>Atopobiaceae</taxon>
        <taxon>Olsenella</taxon>
    </lineage>
</organism>
<dbReference type="PANTHER" id="PTHR43649:SF12">
    <property type="entry name" value="DIACETYLCHITOBIOSE BINDING PROTEIN DASA"/>
    <property type="match status" value="1"/>
</dbReference>
<dbReference type="InterPro" id="IPR006059">
    <property type="entry name" value="SBP"/>
</dbReference>
<reference evidence="2" key="1">
    <citation type="journal article" date="2021" name="PeerJ">
        <title>Extensive microbial diversity within the chicken gut microbiome revealed by metagenomics and culture.</title>
        <authorList>
            <person name="Gilroy R."/>
            <person name="Ravi A."/>
            <person name="Getino M."/>
            <person name="Pursley I."/>
            <person name="Horton D.L."/>
            <person name="Alikhan N.F."/>
            <person name="Baker D."/>
            <person name="Gharbi K."/>
            <person name="Hall N."/>
            <person name="Watson M."/>
            <person name="Adriaenssens E.M."/>
            <person name="Foster-Nyarko E."/>
            <person name="Jarju S."/>
            <person name="Secka A."/>
            <person name="Antonio M."/>
            <person name="Oren A."/>
            <person name="Chaudhuri R.R."/>
            <person name="La Ragione R."/>
            <person name="Hildebrand F."/>
            <person name="Pallen M.J."/>
        </authorList>
    </citation>
    <scope>NUCLEOTIDE SEQUENCE</scope>
    <source>
        <strain evidence="2">ChiHjej12B11-14209</strain>
    </source>
</reference>
<dbReference type="Pfam" id="PF01547">
    <property type="entry name" value="SBP_bac_1"/>
    <property type="match status" value="1"/>
</dbReference>
<feature type="chain" id="PRO_5039006770" evidence="1">
    <location>
        <begin position="23"/>
        <end position="432"/>
    </location>
</feature>
<dbReference type="InterPro" id="IPR050490">
    <property type="entry name" value="Bact_solute-bd_prot1"/>
</dbReference>
<evidence type="ECO:0000256" key="1">
    <source>
        <dbReference type="SAM" id="SignalP"/>
    </source>
</evidence>
<feature type="signal peptide" evidence="1">
    <location>
        <begin position="1"/>
        <end position="22"/>
    </location>
</feature>
<dbReference type="AlphaFoldDB" id="A0A9D2EYH5"/>
<name>A0A9D2EYH5_9ACTN</name>
<dbReference type="InterPro" id="IPR006311">
    <property type="entry name" value="TAT_signal"/>
</dbReference>
<gene>
    <name evidence="2" type="ORF">IAA19_03640</name>
</gene>
<dbReference type="Gene3D" id="3.40.190.10">
    <property type="entry name" value="Periplasmic binding protein-like II"/>
    <property type="match status" value="2"/>
</dbReference>
<evidence type="ECO:0000313" key="3">
    <source>
        <dbReference type="Proteomes" id="UP000824062"/>
    </source>
</evidence>
<reference evidence="2" key="2">
    <citation type="submission" date="2021-04" db="EMBL/GenBank/DDBJ databases">
        <authorList>
            <person name="Gilroy R."/>
        </authorList>
    </citation>
    <scope>NUCLEOTIDE SEQUENCE</scope>
    <source>
        <strain evidence="2">ChiHjej12B11-14209</strain>
    </source>
</reference>
<dbReference type="EMBL" id="DXBM01000032">
    <property type="protein sequence ID" value="HIZ46098.1"/>
    <property type="molecule type" value="Genomic_DNA"/>
</dbReference>
<sequence>MQKRALTRRSFLGLGGAAAAVAAGLALTGCEGERSDGRTEIEFVSYKREAVSIFEALMAEFNESNDHIYLNFTSPNDAVTIMKTRFVREDYPDVVAIGGDATYADFVDSNILADVSAYPGMEKVQPAYQEIMKSVTYVPMDGIYGVPYIANAAGMLYNKDMFAEKGWQIPTTWTEFCELCEQIKAEGEVLPLYLGFLDTWTILSPWNSMLVELVPSDHIRKVNAGEAKFADYYREPAEKLLKLLEYGEDGPMAYSYEDACTAFARGQSAMFPCGSFAVPQILSANPEMNIGLFAMPASDDPDDRIVVSGVDLCWNMTAANEDHREQIYEVIDFLNEPDNLQTYCDDQKAIPCIEGDFTLDPLFDDIQEFLDEGKVIDYPDHSYPSGMACDAQLQAFLLDGDVDAFLANWDTLWQRYNKTVIRKYNEYMANQG</sequence>
<dbReference type="Proteomes" id="UP000824062">
    <property type="component" value="Unassembled WGS sequence"/>
</dbReference>
<dbReference type="PROSITE" id="PS51318">
    <property type="entry name" value="TAT"/>
    <property type="match status" value="1"/>
</dbReference>
<dbReference type="SUPFAM" id="SSF53850">
    <property type="entry name" value="Periplasmic binding protein-like II"/>
    <property type="match status" value="1"/>
</dbReference>
<dbReference type="PANTHER" id="PTHR43649">
    <property type="entry name" value="ARABINOSE-BINDING PROTEIN-RELATED"/>
    <property type="match status" value="1"/>
</dbReference>
<protein>
    <submittedName>
        <fullName evidence="2">Extracellular solute-binding protein</fullName>
    </submittedName>
</protein>
<proteinExistence type="predicted"/>